<proteinExistence type="predicted"/>
<name>A0A9J5YT97_SOLCO</name>
<dbReference type="AlphaFoldDB" id="A0A9J5YT97"/>
<dbReference type="PANTHER" id="PTHR46238">
    <property type="entry name" value="REVERSE TRANSCRIPTASE DOMAIN-CONTAINING PROTEIN"/>
    <property type="match status" value="1"/>
</dbReference>
<accession>A0A9J5YT97</accession>
<evidence type="ECO:0000313" key="2">
    <source>
        <dbReference type="Proteomes" id="UP000824120"/>
    </source>
</evidence>
<dbReference type="PANTHER" id="PTHR46238:SF8">
    <property type="entry name" value="ENDONUCLEASE_EXONUCLEASE_PHOSPHATASE DOMAIN-CONTAINING PROTEIN"/>
    <property type="match status" value="1"/>
</dbReference>
<dbReference type="OrthoDB" id="1303839at2759"/>
<protein>
    <submittedName>
        <fullName evidence="1">Uncharacterized protein</fullName>
    </submittedName>
</protein>
<organism evidence="1 2">
    <name type="scientific">Solanum commersonii</name>
    <name type="common">Commerson's wild potato</name>
    <name type="synonym">Commerson's nightshade</name>
    <dbReference type="NCBI Taxonomy" id="4109"/>
    <lineage>
        <taxon>Eukaryota</taxon>
        <taxon>Viridiplantae</taxon>
        <taxon>Streptophyta</taxon>
        <taxon>Embryophyta</taxon>
        <taxon>Tracheophyta</taxon>
        <taxon>Spermatophyta</taxon>
        <taxon>Magnoliopsida</taxon>
        <taxon>eudicotyledons</taxon>
        <taxon>Gunneridae</taxon>
        <taxon>Pentapetalae</taxon>
        <taxon>asterids</taxon>
        <taxon>lamiids</taxon>
        <taxon>Solanales</taxon>
        <taxon>Solanaceae</taxon>
        <taxon>Solanoideae</taxon>
        <taxon>Solaneae</taxon>
        <taxon>Solanum</taxon>
    </lineage>
</organism>
<reference evidence="1 2" key="1">
    <citation type="submission" date="2020-09" db="EMBL/GenBank/DDBJ databases">
        <title>De no assembly of potato wild relative species, Solanum commersonii.</title>
        <authorList>
            <person name="Cho K."/>
        </authorList>
    </citation>
    <scope>NUCLEOTIDE SEQUENCE [LARGE SCALE GENOMIC DNA]</scope>
    <source>
        <strain evidence="1">LZ3.2</strain>
        <tissue evidence="1">Leaf</tissue>
    </source>
</reference>
<evidence type="ECO:0000313" key="1">
    <source>
        <dbReference type="EMBL" id="KAG5603602.1"/>
    </source>
</evidence>
<sequence>MKWSVSQSKTLMPRRCMLRRWMYGHTKSDKIRSEDIRDKVEVASVVKNMREARLRWFRHVKRRCVDALVRRCERQIKRLLDSWTEHQGFENIVEEL</sequence>
<keyword evidence="2" id="KW-1185">Reference proteome</keyword>
<comment type="caution">
    <text evidence="1">The sequence shown here is derived from an EMBL/GenBank/DDBJ whole genome shotgun (WGS) entry which is preliminary data.</text>
</comment>
<dbReference type="EMBL" id="JACXVP010000005">
    <property type="protein sequence ID" value="KAG5603602.1"/>
    <property type="molecule type" value="Genomic_DNA"/>
</dbReference>
<gene>
    <name evidence="1" type="ORF">H5410_025094</name>
</gene>
<dbReference type="Proteomes" id="UP000824120">
    <property type="component" value="Chromosome 5"/>
</dbReference>